<feature type="transmembrane region" description="Helical" evidence="1">
    <location>
        <begin position="12"/>
        <end position="30"/>
    </location>
</feature>
<dbReference type="InterPro" id="IPR012334">
    <property type="entry name" value="Pectin_lyas_fold"/>
</dbReference>
<dbReference type="EMBL" id="MGER01000072">
    <property type="protein sequence ID" value="OGL87579.1"/>
    <property type="molecule type" value="Genomic_DNA"/>
</dbReference>
<dbReference type="InterPro" id="IPR014867">
    <property type="entry name" value="Spore_coat_CotH_CotH2/3/7"/>
</dbReference>
<evidence type="ECO:0000256" key="1">
    <source>
        <dbReference type="SAM" id="Phobius"/>
    </source>
</evidence>
<dbReference type="Pfam" id="PF13229">
    <property type="entry name" value="Beta_helix"/>
    <property type="match status" value="1"/>
</dbReference>
<dbReference type="PANTHER" id="PTHR40050">
    <property type="entry name" value="INNER SPORE COAT PROTEIN H"/>
    <property type="match status" value="1"/>
</dbReference>
<evidence type="ECO:0000313" key="3">
    <source>
        <dbReference type="EMBL" id="OGL87579.1"/>
    </source>
</evidence>
<comment type="caution">
    <text evidence="3">The sequence shown here is derived from an EMBL/GenBank/DDBJ whole genome shotgun (WGS) entry which is preliminary data.</text>
</comment>
<proteinExistence type="predicted"/>
<feature type="domain" description="Right handed beta helix" evidence="2">
    <location>
        <begin position="716"/>
        <end position="854"/>
    </location>
</feature>
<dbReference type="Pfam" id="PF08757">
    <property type="entry name" value="CotH"/>
    <property type="match status" value="1"/>
</dbReference>
<organism evidence="3 4">
    <name type="scientific">Candidatus Uhrbacteria bacterium RIFCSPLOWO2_02_FULL_49_11</name>
    <dbReference type="NCBI Taxonomy" id="1802409"/>
    <lineage>
        <taxon>Bacteria</taxon>
        <taxon>Candidatus Uhriibacteriota</taxon>
    </lineage>
</organism>
<dbReference type="InterPro" id="IPR006626">
    <property type="entry name" value="PbH1"/>
</dbReference>
<gene>
    <name evidence="3" type="ORF">A3I42_03820</name>
</gene>
<evidence type="ECO:0000313" key="4">
    <source>
        <dbReference type="Proteomes" id="UP000178264"/>
    </source>
</evidence>
<dbReference type="Proteomes" id="UP000178264">
    <property type="component" value="Unassembled WGS sequence"/>
</dbReference>
<accession>A0A1F7VAK2</accession>
<keyword evidence="1" id="KW-0472">Membrane</keyword>
<keyword evidence="1" id="KW-0812">Transmembrane</keyword>
<reference evidence="3 4" key="1">
    <citation type="journal article" date="2016" name="Nat. Commun.">
        <title>Thousands of microbial genomes shed light on interconnected biogeochemical processes in an aquifer system.</title>
        <authorList>
            <person name="Anantharaman K."/>
            <person name="Brown C.T."/>
            <person name="Hug L.A."/>
            <person name="Sharon I."/>
            <person name="Castelle C.J."/>
            <person name="Probst A.J."/>
            <person name="Thomas B.C."/>
            <person name="Singh A."/>
            <person name="Wilkins M.J."/>
            <person name="Karaoz U."/>
            <person name="Brodie E.L."/>
            <person name="Williams K.H."/>
            <person name="Hubbard S.S."/>
            <person name="Banfield J.F."/>
        </authorList>
    </citation>
    <scope>NUCLEOTIDE SEQUENCE [LARGE SCALE GENOMIC DNA]</scope>
</reference>
<sequence>MKRLFSRYHVILIRRFLILLLIIVAGVYIFSIQGQSRVVLYQKYHSIIQVANKLSNLWYLPQTIGSSKLPRYDLTIKPDNLAFLNHNLPPLYQNALLTDEFKQPVSAIFTAHGEKYQANVRYRGDLDNHWRDPQKSFFIDFKKDNWYQGINEMHLIIPFDRYYLLEELSNERARSFGLAVPASKFVNLFINGKRNGVYWQVEGFGKEMLEKQFLPGDVNVYGAIDIMPSGETIDISSIHAWRKYSEDVNSQGVDNYADLEEMLKTVFNTDDAQFRAQLPNILNMDDFYSWIIVQNLVSSSHITGANMRIWFDTTQGKFRMIPWDVSRGSIPPPRYEHVYNPFITRALEQPEFLDARNAKLWQYVGDEKNLSDDLSRYDALDESTKKDFYKDAKKVQSNYAYRNLVGEVREFIKNSFVALRENLRYAHGLVTVRLQENNPIAALHVTTDGFSSLLLHQVSFTDGKCQGEWSLYEDLTGDGAMGKDDVKVADFTCSQGRWNVVPDAVIHTGRTEKEGYLVPAAHTTTFFINGEGGGAPPFTQDTLSLEFQNAVTRETADNISIKWHNAIFQFNYKSIDSSLDNFVRAHPQFVREADTLRLSGTVKIASDIIIPHGARVVIESGTVMEMGEGASILSYSPVFLEGTAQQPIIFRRSGIHPWGVFLVSGAEEESVVRHVLMEYGNEDYLNGMYTRGMLSFFYSPARIENSEFRFAQADDGINVKYANATISHNRFERNTGDAVDLDVTNALVDGNVFMENGNDGIDISSAKPLIINNRIERSGDKCISVGENSQAIIANNLLLGCKGYGIGVKDLSSPSIINITAVDNGIGIGVYGKKDIFGGGIPRIFNSIIWGNKQEVEVDQASLVEISHSIVKGGWQGQDVRSEDPKLDGLYYPHGIQLPAREETVYSEVGIQPLQSIGYQPVL</sequence>
<dbReference type="Gene3D" id="2.160.20.10">
    <property type="entry name" value="Single-stranded right-handed beta-helix, Pectin lyase-like"/>
    <property type="match status" value="1"/>
</dbReference>
<protein>
    <recommendedName>
        <fullName evidence="2">Right handed beta helix domain-containing protein</fullName>
    </recommendedName>
</protein>
<dbReference type="InterPro" id="IPR039448">
    <property type="entry name" value="Beta_helix"/>
</dbReference>
<dbReference type="SUPFAM" id="SSF51126">
    <property type="entry name" value="Pectin lyase-like"/>
    <property type="match status" value="1"/>
</dbReference>
<keyword evidence="1" id="KW-1133">Transmembrane helix</keyword>
<evidence type="ECO:0000259" key="2">
    <source>
        <dbReference type="Pfam" id="PF13229"/>
    </source>
</evidence>
<name>A0A1F7VAK2_9BACT</name>
<dbReference type="InterPro" id="IPR011050">
    <property type="entry name" value="Pectin_lyase_fold/virulence"/>
</dbReference>
<dbReference type="PANTHER" id="PTHR40050:SF1">
    <property type="entry name" value="INNER SPORE COAT PROTEIN H"/>
    <property type="match status" value="1"/>
</dbReference>
<dbReference type="AlphaFoldDB" id="A0A1F7VAK2"/>
<dbReference type="SMART" id="SM00710">
    <property type="entry name" value="PbH1"/>
    <property type="match status" value="5"/>
</dbReference>